<evidence type="ECO:0000256" key="6">
    <source>
        <dbReference type="ARBA" id="ARBA00023136"/>
    </source>
</evidence>
<comment type="caution">
    <text evidence="9">The sequence shown here is derived from an EMBL/GenBank/DDBJ whole genome shotgun (WGS) entry which is preliminary data.</text>
</comment>
<evidence type="ECO:0000256" key="3">
    <source>
        <dbReference type="ARBA" id="ARBA00022475"/>
    </source>
</evidence>
<evidence type="ECO:0000256" key="5">
    <source>
        <dbReference type="ARBA" id="ARBA00022989"/>
    </source>
</evidence>
<keyword evidence="5 8" id="KW-1133">Transmembrane helix</keyword>
<dbReference type="Pfam" id="PF07681">
    <property type="entry name" value="DoxX"/>
    <property type="match status" value="1"/>
</dbReference>
<name>A0ABW5W9P6_9PSEU</name>
<evidence type="ECO:0000256" key="1">
    <source>
        <dbReference type="ARBA" id="ARBA00004651"/>
    </source>
</evidence>
<dbReference type="PANTHER" id="PTHR33452:SF1">
    <property type="entry name" value="INNER MEMBRANE PROTEIN YPHA-RELATED"/>
    <property type="match status" value="1"/>
</dbReference>
<comment type="similarity">
    <text evidence="2">Belongs to the DoxX family.</text>
</comment>
<sequence>MSTRDEFDSPTTKFDAGAFDGSGFSADPAGAGSASLLADVEEPGTAGAEPDRWHAGLDIGLLVLRLGLGITMGAHGLQKLFGLFGGQGIDGFAQALAGMGYRDQTTLLAWITALAEVGGGVLLVLGLFTQLGAAAILGVAANIVYVKYQANGGFFTSADGLGFEYELFLGVTALALLFTGSGRAALDKNTPWRRKPGTFGVLGLLLAAAASTVVIVLFR</sequence>
<feature type="region of interest" description="Disordered" evidence="7">
    <location>
        <begin position="1"/>
        <end position="20"/>
    </location>
</feature>
<keyword evidence="6 8" id="KW-0472">Membrane</keyword>
<organism evidence="9 10">
    <name type="scientific">Prauserella oleivorans</name>
    <dbReference type="NCBI Taxonomy" id="1478153"/>
    <lineage>
        <taxon>Bacteria</taxon>
        <taxon>Bacillati</taxon>
        <taxon>Actinomycetota</taxon>
        <taxon>Actinomycetes</taxon>
        <taxon>Pseudonocardiales</taxon>
        <taxon>Pseudonocardiaceae</taxon>
        <taxon>Prauserella</taxon>
    </lineage>
</organism>
<dbReference type="EMBL" id="JBHUOF010000013">
    <property type="protein sequence ID" value="MFD2799904.1"/>
    <property type="molecule type" value="Genomic_DNA"/>
</dbReference>
<evidence type="ECO:0000313" key="10">
    <source>
        <dbReference type="Proteomes" id="UP001597478"/>
    </source>
</evidence>
<accession>A0ABW5W9P6</accession>
<feature type="transmembrane region" description="Helical" evidence="8">
    <location>
        <begin position="121"/>
        <end position="145"/>
    </location>
</feature>
<evidence type="ECO:0000256" key="7">
    <source>
        <dbReference type="SAM" id="MobiDB-lite"/>
    </source>
</evidence>
<reference evidence="10" key="1">
    <citation type="journal article" date="2019" name="Int. J. Syst. Evol. Microbiol.">
        <title>The Global Catalogue of Microorganisms (GCM) 10K type strain sequencing project: providing services to taxonomists for standard genome sequencing and annotation.</title>
        <authorList>
            <consortium name="The Broad Institute Genomics Platform"/>
            <consortium name="The Broad Institute Genome Sequencing Center for Infectious Disease"/>
            <person name="Wu L."/>
            <person name="Ma J."/>
        </authorList>
    </citation>
    <scope>NUCLEOTIDE SEQUENCE [LARGE SCALE GENOMIC DNA]</scope>
    <source>
        <strain evidence="10">IBRC-M 10906</strain>
    </source>
</reference>
<dbReference type="PANTHER" id="PTHR33452">
    <property type="entry name" value="OXIDOREDUCTASE CATD-RELATED"/>
    <property type="match status" value="1"/>
</dbReference>
<evidence type="ECO:0000256" key="4">
    <source>
        <dbReference type="ARBA" id="ARBA00022692"/>
    </source>
</evidence>
<feature type="transmembrane region" description="Helical" evidence="8">
    <location>
        <begin position="198"/>
        <end position="218"/>
    </location>
</feature>
<feature type="transmembrane region" description="Helical" evidence="8">
    <location>
        <begin position="165"/>
        <end position="186"/>
    </location>
</feature>
<dbReference type="Proteomes" id="UP001597478">
    <property type="component" value="Unassembled WGS sequence"/>
</dbReference>
<evidence type="ECO:0000313" key="9">
    <source>
        <dbReference type="EMBL" id="MFD2799904.1"/>
    </source>
</evidence>
<keyword evidence="4 8" id="KW-0812">Transmembrane</keyword>
<dbReference type="InterPro" id="IPR051907">
    <property type="entry name" value="DoxX-like_oxidoreductase"/>
</dbReference>
<dbReference type="InterPro" id="IPR032808">
    <property type="entry name" value="DoxX"/>
</dbReference>
<evidence type="ECO:0000256" key="2">
    <source>
        <dbReference type="ARBA" id="ARBA00006679"/>
    </source>
</evidence>
<gene>
    <name evidence="9" type="ORF">ACFS2C_10915</name>
</gene>
<evidence type="ECO:0000256" key="8">
    <source>
        <dbReference type="SAM" id="Phobius"/>
    </source>
</evidence>
<proteinExistence type="inferred from homology"/>
<comment type="subcellular location">
    <subcellularLocation>
        <location evidence="1">Cell membrane</location>
        <topology evidence="1">Multi-pass membrane protein</topology>
    </subcellularLocation>
</comment>
<keyword evidence="10" id="KW-1185">Reference proteome</keyword>
<keyword evidence="3" id="KW-1003">Cell membrane</keyword>
<protein>
    <submittedName>
        <fullName evidence="9">DoxX family protein</fullName>
    </submittedName>
</protein>
<dbReference type="RefSeq" id="WP_377384713.1">
    <property type="nucleotide sequence ID" value="NZ_JBHSAN010000004.1"/>
</dbReference>